<dbReference type="AlphaFoldDB" id="A0AAF1K8R6"/>
<geneLocation type="plasmid" evidence="5 6">
    <name>pRt1078</name>
</geneLocation>
<dbReference type="GO" id="GO:0000271">
    <property type="term" value="P:polysaccharide biosynthetic process"/>
    <property type="evidence" value="ECO:0007669"/>
    <property type="project" value="UniProtKB-KW"/>
</dbReference>
<accession>A0AAF1K8R6</accession>
<keyword evidence="3" id="KW-0812">Transmembrane</keyword>
<evidence type="ECO:0000256" key="2">
    <source>
        <dbReference type="ARBA" id="ARBA00023169"/>
    </source>
</evidence>
<keyword evidence="5" id="KW-0808">Transferase</keyword>
<dbReference type="InterPro" id="IPR003362">
    <property type="entry name" value="Bact_transf"/>
</dbReference>
<reference evidence="6" key="2">
    <citation type="journal article" date="2023" name="MicrobiologyOpen">
        <title>Genomics of the tumorigenes clade of the family Rhizobiaceae and description of Rhizobium rhododendri sp. nov.</title>
        <authorList>
            <person name="Kuzmanovic N."/>
            <person name="diCenzo G.C."/>
            <person name="Bunk B."/>
            <person name="Sproeer C."/>
            <person name="Fruehling A."/>
            <person name="Neumann-Schaal M."/>
            <person name="Overmann J."/>
            <person name="Smalla K."/>
        </authorList>
    </citation>
    <scope>NUCLEOTIDE SEQUENCE [LARGE SCALE GENOMIC DNA]</scope>
    <source>
        <strain evidence="6">1078</strain>
        <plasmid evidence="6">pRt1078</plasmid>
    </source>
</reference>
<evidence type="ECO:0000259" key="4">
    <source>
        <dbReference type="Pfam" id="PF02397"/>
    </source>
</evidence>
<protein>
    <submittedName>
        <fullName evidence="5">Sugar transferase</fullName>
    </submittedName>
</protein>
<feature type="transmembrane region" description="Helical" evidence="3">
    <location>
        <begin position="32"/>
        <end position="53"/>
    </location>
</feature>
<organism evidence="5 6">
    <name type="scientific">Rhizobium tumorigenes</name>
    <dbReference type="NCBI Taxonomy" id="2041385"/>
    <lineage>
        <taxon>Bacteria</taxon>
        <taxon>Pseudomonadati</taxon>
        <taxon>Pseudomonadota</taxon>
        <taxon>Alphaproteobacteria</taxon>
        <taxon>Hyphomicrobiales</taxon>
        <taxon>Rhizobiaceae</taxon>
        <taxon>Rhizobium/Agrobacterium group</taxon>
        <taxon>Rhizobium</taxon>
    </lineage>
</organism>
<keyword evidence="3" id="KW-0472">Membrane</keyword>
<sequence length="221" mass="24391">MSDSISDIRNPTAAVEFSSSHLQHVIKRLMDVVISAFALILLAPLLVVILVAIRVESKGSPIFTQMRWGRNDTKIRVLKFRSMRSDLGDPTGVAQTVKGDPRVTRVGAILRKTNLDELPQLVNVFKGDMSLVGPRCHAIGMLAGGMQYEELVPRYHERHSIRPGLTGLAQMRGLRGPTDRPAKARARISADLHYVENFSLLLDMQILVGTVISELRGGKGF</sequence>
<keyword evidence="5" id="KW-0614">Plasmid</keyword>
<keyword evidence="6" id="KW-1185">Reference proteome</keyword>
<evidence type="ECO:0000313" key="6">
    <source>
        <dbReference type="Proteomes" id="UP000249499"/>
    </source>
</evidence>
<keyword evidence="2" id="KW-0270">Exopolysaccharide synthesis</keyword>
<dbReference type="PANTHER" id="PTHR30576">
    <property type="entry name" value="COLANIC BIOSYNTHESIS UDP-GLUCOSE LIPID CARRIER TRANSFERASE"/>
    <property type="match status" value="1"/>
</dbReference>
<dbReference type="EMBL" id="CP117256">
    <property type="protein sequence ID" value="WFR97754.1"/>
    <property type="molecule type" value="Genomic_DNA"/>
</dbReference>
<comment type="similarity">
    <text evidence="1">Belongs to the bacterial sugar transferase family.</text>
</comment>
<dbReference type="GO" id="GO:0016780">
    <property type="term" value="F:phosphotransferase activity, for other substituted phosphate groups"/>
    <property type="evidence" value="ECO:0007669"/>
    <property type="project" value="TreeGrafter"/>
</dbReference>
<name>A0AAF1K8R6_9HYPH</name>
<evidence type="ECO:0000256" key="1">
    <source>
        <dbReference type="ARBA" id="ARBA00006464"/>
    </source>
</evidence>
<dbReference type="KEGG" id="rtu:PR017_21550"/>
<reference evidence="5 6" key="1">
    <citation type="journal article" date="2018" name="Sci. Rep.">
        <title>Rhizobium tumorigenes sp. nov., a novel plant tumorigenic bacterium isolated from cane gall tumors on thornless blackberry.</title>
        <authorList>
            <person name="Kuzmanovi N."/>
            <person name="Smalla K."/>
            <person name="Gronow S."/>
            <person name="PuBawska J."/>
        </authorList>
    </citation>
    <scope>NUCLEOTIDE SEQUENCE [LARGE SCALE GENOMIC DNA]</scope>
    <source>
        <strain evidence="5 6">1078</strain>
    </source>
</reference>
<dbReference type="Proteomes" id="UP000249499">
    <property type="component" value="Plasmid pRt1078"/>
</dbReference>
<gene>
    <name evidence="5" type="ORF">PR017_21550</name>
</gene>
<feature type="domain" description="Bacterial sugar transferase" evidence="4">
    <location>
        <begin position="27"/>
        <end position="213"/>
    </location>
</feature>
<dbReference type="PANTHER" id="PTHR30576:SF0">
    <property type="entry name" value="UNDECAPRENYL-PHOSPHATE N-ACETYLGALACTOSAMINYL 1-PHOSPHATE TRANSFERASE-RELATED"/>
    <property type="match status" value="1"/>
</dbReference>
<proteinExistence type="inferred from homology"/>
<keyword evidence="3" id="KW-1133">Transmembrane helix</keyword>
<dbReference type="RefSeq" id="WP_240539052.1">
    <property type="nucleotide sequence ID" value="NZ_CP117256.1"/>
</dbReference>
<evidence type="ECO:0000313" key="5">
    <source>
        <dbReference type="EMBL" id="WFR97754.1"/>
    </source>
</evidence>
<dbReference type="Pfam" id="PF02397">
    <property type="entry name" value="Bac_transf"/>
    <property type="match status" value="1"/>
</dbReference>
<evidence type="ECO:0000256" key="3">
    <source>
        <dbReference type="SAM" id="Phobius"/>
    </source>
</evidence>